<proteinExistence type="predicted"/>
<gene>
    <name evidence="2" type="primary">LOC140038838</name>
</gene>
<keyword evidence="1" id="KW-1185">Reference proteome</keyword>
<dbReference type="RefSeq" id="XP_071940395.1">
    <property type="nucleotide sequence ID" value="XM_072084294.1"/>
</dbReference>
<accession>A0ABM4X8M4</accession>
<dbReference type="PANTHER" id="PTHR35218">
    <property type="entry name" value="RNASE H DOMAIN-CONTAINING PROTEIN"/>
    <property type="match status" value="1"/>
</dbReference>
<dbReference type="GeneID" id="140038838"/>
<dbReference type="Gene3D" id="3.60.10.10">
    <property type="entry name" value="Endonuclease/exonuclease/phosphatase"/>
    <property type="match status" value="1"/>
</dbReference>
<name>A0ABM4X8M4_COFAR</name>
<evidence type="ECO:0000313" key="1">
    <source>
        <dbReference type="Proteomes" id="UP001652660"/>
    </source>
</evidence>
<evidence type="ECO:0008006" key="3">
    <source>
        <dbReference type="Google" id="ProtNLM"/>
    </source>
</evidence>
<dbReference type="PANTHER" id="PTHR35218:SF9">
    <property type="entry name" value="ENDONUCLEASE_EXONUCLEASE_PHOSPHATASE DOMAIN-CONTAINING PROTEIN"/>
    <property type="match status" value="1"/>
</dbReference>
<dbReference type="InterPro" id="IPR036691">
    <property type="entry name" value="Endo/exonu/phosph_ase_sf"/>
</dbReference>
<evidence type="ECO:0000313" key="2">
    <source>
        <dbReference type="RefSeq" id="XP_071940395.1"/>
    </source>
</evidence>
<organism evidence="1 2">
    <name type="scientific">Coffea arabica</name>
    <name type="common">Arabian coffee</name>
    <dbReference type="NCBI Taxonomy" id="13443"/>
    <lineage>
        <taxon>Eukaryota</taxon>
        <taxon>Viridiplantae</taxon>
        <taxon>Streptophyta</taxon>
        <taxon>Embryophyta</taxon>
        <taxon>Tracheophyta</taxon>
        <taxon>Spermatophyta</taxon>
        <taxon>Magnoliopsida</taxon>
        <taxon>eudicotyledons</taxon>
        <taxon>Gunneridae</taxon>
        <taxon>Pentapetalae</taxon>
        <taxon>asterids</taxon>
        <taxon>lamiids</taxon>
        <taxon>Gentianales</taxon>
        <taxon>Rubiaceae</taxon>
        <taxon>Ixoroideae</taxon>
        <taxon>Gardenieae complex</taxon>
        <taxon>Bertiereae - Coffeeae clade</taxon>
        <taxon>Coffeeae</taxon>
        <taxon>Coffea</taxon>
    </lineage>
</organism>
<dbReference type="SUPFAM" id="SSF56219">
    <property type="entry name" value="DNase I-like"/>
    <property type="match status" value="1"/>
</dbReference>
<protein>
    <recommendedName>
        <fullName evidence="3">Craniofacial development protein 2-like</fullName>
    </recommendedName>
</protein>
<reference evidence="1" key="1">
    <citation type="journal article" date="2025" name="Foods">
        <title>Unveiling the Microbial Signatures of Arabica Coffee Cherries: Insights into Ripeness Specific Diversity, Functional Traits, and Implications for Quality and Safety.</title>
        <authorList>
            <consortium name="RefSeq"/>
            <person name="Tenea G.N."/>
            <person name="Cifuentes V."/>
            <person name="Reyes P."/>
            <person name="Cevallos-Vallejos M."/>
        </authorList>
    </citation>
    <scope>NUCLEOTIDE SEQUENCE [LARGE SCALE GENOMIC DNA]</scope>
</reference>
<sequence length="382" mass="45849">MRVQMWNCQGVGSLLTIPQLREVNNLFSPSMVFLSETKNRTKYMEKVKNNLRFDEMAVVEAMNKASGMALLWKQEVKIIEVLMTAFTIEAHVKDMEVNSDWWFVGIYASCDHKVRKQQWKVLENRKRLWEERWMIIGDFNDIISNEEKWGGTTREERSFQDFKEFIHGNQLMDIGFVGHPWTWCINWEEAGEVKQRLDRDLCSYSWSQVYEKVNCRHIDSYASDHSILLFDTTMNSSRRNKRFYFDKRWLKREDIGEVVRTAWEKETKGSRMFQVTRKIKNYRVALLQWRNTFQANSREKIEQIKNQLSELKQSSGNTSKGSVDSLKKQLKEAYKEEELHWHQKSRIQWLKEGDRNTKYFHAIVQGRRRRNRMNKLQREDGT</sequence>
<reference evidence="2" key="2">
    <citation type="submission" date="2025-08" db="UniProtKB">
        <authorList>
            <consortium name="RefSeq"/>
        </authorList>
    </citation>
    <scope>IDENTIFICATION</scope>
    <source>
        <tissue evidence="2">Leaves</tissue>
    </source>
</reference>
<dbReference type="Proteomes" id="UP001652660">
    <property type="component" value="Chromosome 1c"/>
</dbReference>